<keyword evidence="5" id="KW-1185">Reference proteome</keyword>
<evidence type="ECO:0000259" key="3">
    <source>
        <dbReference type="Pfam" id="PF02617"/>
    </source>
</evidence>
<evidence type="ECO:0000256" key="2">
    <source>
        <dbReference type="SAM" id="MobiDB-lite"/>
    </source>
</evidence>
<dbReference type="RefSeq" id="WP_228233959.1">
    <property type="nucleotide sequence ID" value="NZ_ARXL01000044.1"/>
</dbReference>
<dbReference type="Gene3D" id="3.30.1390.10">
    <property type="match status" value="1"/>
</dbReference>
<dbReference type="Pfam" id="PF02617">
    <property type="entry name" value="ClpS"/>
    <property type="match status" value="1"/>
</dbReference>
<keyword evidence="4" id="KW-0378">Hydrolase</keyword>
<comment type="caution">
    <text evidence="4">The sequence shown here is derived from an EMBL/GenBank/DDBJ whole genome shotgun (WGS) entry which is preliminary data.</text>
</comment>
<dbReference type="NCBIfam" id="NF000669">
    <property type="entry name" value="PRK00033.1-2"/>
    <property type="match status" value="1"/>
</dbReference>
<dbReference type="Proteomes" id="UP001108027">
    <property type="component" value="Unassembled WGS sequence"/>
</dbReference>
<dbReference type="GO" id="GO:0030163">
    <property type="term" value="P:protein catabolic process"/>
    <property type="evidence" value="ECO:0007669"/>
    <property type="project" value="InterPro"/>
</dbReference>
<comment type="similarity">
    <text evidence="1">Belongs to the ClpS family.</text>
</comment>
<dbReference type="PANTHER" id="PTHR33473:SF19">
    <property type="entry name" value="ATP-DEPENDENT CLP PROTEASE ADAPTER PROTEIN CLPS"/>
    <property type="match status" value="1"/>
</dbReference>
<dbReference type="InterPro" id="IPR003769">
    <property type="entry name" value="ClpS_core"/>
</dbReference>
<feature type="region of interest" description="Disordered" evidence="2">
    <location>
        <begin position="1"/>
        <end position="45"/>
    </location>
</feature>
<keyword evidence="4" id="KW-0645">Protease</keyword>
<gene>
    <name evidence="1 4" type="primary">clpS</name>
    <name evidence="4" type="ORF">LL252_10430</name>
</gene>
<dbReference type="GO" id="GO:0008233">
    <property type="term" value="F:peptidase activity"/>
    <property type="evidence" value="ECO:0007669"/>
    <property type="project" value="UniProtKB-KW"/>
</dbReference>
<organism evidence="4 5">
    <name type="scientific">Alloalcanivorax marinus</name>
    <dbReference type="NCBI Taxonomy" id="1177169"/>
    <lineage>
        <taxon>Bacteria</taxon>
        <taxon>Pseudomonadati</taxon>
        <taxon>Pseudomonadota</taxon>
        <taxon>Gammaproteobacteria</taxon>
        <taxon>Oceanospirillales</taxon>
        <taxon>Alcanivoracaceae</taxon>
        <taxon>Alloalcanivorax</taxon>
    </lineage>
</organism>
<dbReference type="AlphaFoldDB" id="A0A9Q3YNQ8"/>
<feature type="compositionally biased region" description="Basic and acidic residues" evidence="2">
    <location>
        <begin position="25"/>
        <end position="45"/>
    </location>
</feature>
<dbReference type="InterPro" id="IPR014719">
    <property type="entry name" value="Ribosomal_bL12_C/ClpS-like"/>
</dbReference>
<proteinExistence type="inferred from homology"/>
<evidence type="ECO:0000313" key="5">
    <source>
        <dbReference type="Proteomes" id="UP001108027"/>
    </source>
</evidence>
<reference evidence="4" key="1">
    <citation type="submission" date="2021-10" db="EMBL/GenBank/DDBJ databases">
        <title>The diversity and Nitrogen Metabolism of Culturable Nitrate-Utilizing Bacteria Within the Oxygen Minimum Zone of the Changjiang (Yangtze River)Estuary.</title>
        <authorList>
            <person name="Zhang D."/>
            <person name="Zheng J."/>
            <person name="Liu S."/>
            <person name="He W."/>
        </authorList>
    </citation>
    <scope>NUCLEOTIDE SEQUENCE</scope>
    <source>
        <strain evidence="4">FXH-223</strain>
    </source>
</reference>
<dbReference type="SUPFAM" id="SSF54736">
    <property type="entry name" value="ClpS-like"/>
    <property type="match status" value="1"/>
</dbReference>
<name>A0A9Q3YNQ8_9GAMM</name>
<dbReference type="InterPro" id="IPR022935">
    <property type="entry name" value="ClpS"/>
</dbReference>
<comment type="function">
    <text evidence="1">Involved in the modulation of the specificity of the ClpAP-mediated ATP-dependent protein degradation.</text>
</comment>
<sequence>MNRHQDSTPRNSKAAASAPRAGRLGPEKPEGPDRHGDAAVEEARPKVKRPPMFKVMMLNDDYTPMDFVVEVLETFFRMDREQATRVMLTVHTRGKAVCGVYPQDIAETKAAQVVDYAREHQHPLMCQVERA</sequence>
<dbReference type="EMBL" id="JAJGNA010000011">
    <property type="protein sequence ID" value="MCC4308986.1"/>
    <property type="molecule type" value="Genomic_DNA"/>
</dbReference>
<dbReference type="PANTHER" id="PTHR33473">
    <property type="entry name" value="ATP-DEPENDENT CLP PROTEASE ADAPTER PROTEIN CLPS1, CHLOROPLASTIC"/>
    <property type="match status" value="1"/>
</dbReference>
<dbReference type="HAMAP" id="MF_00302">
    <property type="entry name" value="ClpS"/>
    <property type="match status" value="1"/>
</dbReference>
<protein>
    <recommendedName>
        <fullName evidence="1">ATP-dependent Clp protease adapter protein ClpS</fullName>
    </recommendedName>
</protein>
<dbReference type="FunFam" id="3.30.1390.10:FF:000002">
    <property type="entry name" value="ATP-dependent Clp protease adapter protein ClpS"/>
    <property type="match status" value="1"/>
</dbReference>
<feature type="domain" description="Adaptor protein ClpS core" evidence="3">
    <location>
        <begin position="48"/>
        <end position="127"/>
    </location>
</feature>
<comment type="subunit">
    <text evidence="1">Binds to the N-terminal domain of the chaperone ClpA.</text>
</comment>
<accession>A0A9Q3YNQ8</accession>
<evidence type="ECO:0000256" key="1">
    <source>
        <dbReference type="HAMAP-Rule" id="MF_00302"/>
    </source>
</evidence>
<dbReference type="GO" id="GO:0006508">
    <property type="term" value="P:proteolysis"/>
    <property type="evidence" value="ECO:0007669"/>
    <property type="project" value="UniProtKB-UniRule"/>
</dbReference>
<dbReference type="NCBIfam" id="NF000672">
    <property type="entry name" value="PRK00033.1-5"/>
    <property type="match status" value="1"/>
</dbReference>
<evidence type="ECO:0000313" key="4">
    <source>
        <dbReference type="EMBL" id="MCC4308986.1"/>
    </source>
</evidence>